<dbReference type="GO" id="GO:0008289">
    <property type="term" value="F:lipid binding"/>
    <property type="evidence" value="ECO:0007669"/>
    <property type="project" value="InterPro"/>
</dbReference>
<organism evidence="3 4">
    <name type="scientific">Tilletiopsis washingtonensis</name>
    <dbReference type="NCBI Taxonomy" id="58919"/>
    <lineage>
        <taxon>Eukaryota</taxon>
        <taxon>Fungi</taxon>
        <taxon>Dikarya</taxon>
        <taxon>Basidiomycota</taxon>
        <taxon>Ustilaginomycotina</taxon>
        <taxon>Exobasidiomycetes</taxon>
        <taxon>Entylomatales</taxon>
        <taxon>Entylomatales incertae sedis</taxon>
        <taxon>Tilletiopsis</taxon>
    </lineage>
</organism>
<dbReference type="AlphaFoldDB" id="A0A316Z8I3"/>
<dbReference type="GeneID" id="37269981"/>
<evidence type="ECO:0000256" key="1">
    <source>
        <dbReference type="SAM" id="MobiDB-lite"/>
    </source>
</evidence>
<dbReference type="InterPro" id="IPR051213">
    <property type="entry name" value="START_lipid_transfer"/>
</dbReference>
<gene>
    <name evidence="3" type="ORF">FA09DRAFT_330033</name>
</gene>
<dbReference type="RefSeq" id="XP_025598160.1">
    <property type="nucleotide sequence ID" value="XM_025742437.1"/>
</dbReference>
<sequence>MALLSGSSASSRLAPHHHHPPTTPTAHPLTPMSLQIPDNPAPHGYVPVPSSHSSALSTARELLKELRDSSEWQDAGERDEVRLSKIVDAHDSYAIPVTRGETVVEGATPQQVLAALTLPGMRKKWDPRLDSGHAIERYTQSSFQVYSVMKSPSYFIWARDIVCMQETAYAADGSSAEMLQVSVADEERLPEKGSYAKSRTRATVELSAWSLEKEGENTKLSYIVKVHLNGSIPTSVVQMLAVETPMCVGRVRDVFYQTGYVPYELVANNTSGEYADHQSVSVLQLFDDGDGTEATSGERKWTAQYLGTGKDTVHIAYDGQRMYPAGVHVEVQGDAAAAVTVNVDEQKKLITLEVAEEAKDKNFDVVVTPK</sequence>
<dbReference type="InterPro" id="IPR023393">
    <property type="entry name" value="START-like_dom_sf"/>
</dbReference>
<name>A0A316Z8I3_9BASI</name>
<feature type="domain" description="START" evidence="2">
    <location>
        <begin position="68"/>
        <end position="237"/>
    </location>
</feature>
<dbReference type="OrthoDB" id="196858at2759"/>
<dbReference type="Gene3D" id="3.30.530.20">
    <property type="match status" value="1"/>
</dbReference>
<dbReference type="PROSITE" id="PS50848">
    <property type="entry name" value="START"/>
    <property type="match status" value="1"/>
</dbReference>
<feature type="region of interest" description="Disordered" evidence="1">
    <location>
        <begin position="1"/>
        <end position="53"/>
    </location>
</feature>
<evidence type="ECO:0000259" key="2">
    <source>
        <dbReference type="PROSITE" id="PS50848"/>
    </source>
</evidence>
<dbReference type="EMBL" id="KZ819293">
    <property type="protein sequence ID" value="PWN97881.1"/>
    <property type="molecule type" value="Genomic_DNA"/>
</dbReference>
<feature type="compositionally biased region" description="Low complexity" evidence="1">
    <location>
        <begin position="1"/>
        <end position="13"/>
    </location>
</feature>
<dbReference type="PANTHER" id="PTHR19308">
    <property type="entry name" value="PHOSPHATIDYLCHOLINE TRANSFER PROTEIN"/>
    <property type="match status" value="1"/>
</dbReference>
<proteinExistence type="predicted"/>
<dbReference type="Pfam" id="PF01852">
    <property type="entry name" value="START"/>
    <property type="match status" value="1"/>
</dbReference>
<dbReference type="SUPFAM" id="SSF55961">
    <property type="entry name" value="Bet v1-like"/>
    <property type="match status" value="1"/>
</dbReference>
<dbReference type="PANTHER" id="PTHR19308:SF14">
    <property type="entry name" value="START DOMAIN-CONTAINING PROTEIN"/>
    <property type="match status" value="1"/>
</dbReference>
<dbReference type="Proteomes" id="UP000245946">
    <property type="component" value="Unassembled WGS sequence"/>
</dbReference>
<evidence type="ECO:0000313" key="4">
    <source>
        <dbReference type="Proteomes" id="UP000245946"/>
    </source>
</evidence>
<protein>
    <submittedName>
        <fullName evidence="3">Bet v1-like protein</fullName>
    </submittedName>
</protein>
<dbReference type="CDD" id="cd00177">
    <property type="entry name" value="START"/>
    <property type="match status" value="1"/>
</dbReference>
<dbReference type="InterPro" id="IPR002913">
    <property type="entry name" value="START_lipid-bd_dom"/>
</dbReference>
<accession>A0A316Z8I3</accession>
<reference evidence="3 4" key="1">
    <citation type="journal article" date="2018" name="Mol. Biol. Evol.">
        <title>Broad Genomic Sampling Reveals a Smut Pathogenic Ancestry of the Fungal Clade Ustilaginomycotina.</title>
        <authorList>
            <person name="Kijpornyongpan T."/>
            <person name="Mondo S.J."/>
            <person name="Barry K."/>
            <person name="Sandor L."/>
            <person name="Lee J."/>
            <person name="Lipzen A."/>
            <person name="Pangilinan J."/>
            <person name="LaButti K."/>
            <person name="Hainaut M."/>
            <person name="Henrissat B."/>
            <person name="Grigoriev I.V."/>
            <person name="Spatafora J.W."/>
            <person name="Aime M.C."/>
        </authorList>
    </citation>
    <scope>NUCLEOTIDE SEQUENCE [LARGE SCALE GENOMIC DNA]</scope>
    <source>
        <strain evidence="3 4">MCA 4186</strain>
    </source>
</reference>
<keyword evidence="4" id="KW-1185">Reference proteome</keyword>
<dbReference type="GO" id="GO:0005737">
    <property type="term" value="C:cytoplasm"/>
    <property type="evidence" value="ECO:0007669"/>
    <property type="project" value="UniProtKB-ARBA"/>
</dbReference>
<evidence type="ECO:0000313" key="3">
    <source>
        <dbReference type="EMBL" id="PWN97881.1"/>
    </source>
</evidence>